<proteinExistence type="predicted"/>
<gene>
    <name evidence="2" type="ORF">NEZAVI_LOCUS15882</name>
</gene>
<dbReference type="Proteomes" id="UP001152798">
    <property type="component" value="Chromosome 7"/>
</dbReference>
<reference evidence="2" key="1">
    <citation type="submission" date="2022-01" db="EMBL/GenBank/DDBJ databases">
        <authorList>
            <person name="King R."/>
        </authorList>
    </citation>
    <scope>NUCLEOTIDE SEQUENCE</scope>
</reference>
<accession>A0A9P0MXY6</accession>
<evidence type="ECO:0000313" key="3">
    <source>
        <dbReference type="Proteomes" id="UP001152798"/>
    </source>
</evidence>
<name>A0A9P0MXY6_NEZVI</name>
<keyword evidence="1" id="KW-1133">Transmembrane helix</keyword>
<dbReference type="EMBL" id="OV725083">
    <property type="protein sequence ID" value="CAH1408326.1"/>
    <property type="molecule type" value="Genomic_DNA"/>
</dbReference>
<feature type="transmembrane region" description="Helical" evidence="1">
    <location>
        <begin position="21"/>
        <end position="54"/>
    </location>
</feature>
<evidence type="ECO:0000313" key="2">
    <source>
        <dbReference type="EMBL" id="CAH1408326.1"/>
    </source>
</evidence>
<sequence>MKISINFYKIFIIGNSKFNQFIPSLCFFLLLALQPMPICYASLISVVAGFSIYLLGILKMYISVEQSKFFTIEILFLTIYSIYR</sequence>
<organism evidence="2 3">
    <name type="scientific">Nezara viridula</name>
    <name type="common">Southern green stink bug</name>
    <name type="synonym">Cimex viridulus</name>
    <dbReference type="NCBI Taxonomy" id="85310"/>
    <lineage>
        <taxon>Eukaryota</taxon>
        <taxon>Metazoa</taxon>
        <taxon>Ecdysozoa</taxon>
        <taxon>Arthropoda</taxon>
        <taxon>Hexapoda</taxon>
        <taxon>Insecta</taxon>
        <taxon>Pterygota</taxon>
        <taxon>Neoptera</taxon>
        <taxon>Paraneoptera</taxon>
        <taxon>Hemiptera</taxon>
        <taxon>Heteroptera</taxon>
        <taxon>Panheteroptera</taxon>
        <taxon>Pentatomomorpha</taxon>
        <taxon>Pentatomoidea</taxon>
        <taxon>Pentatomidae</taxon>
        <taxon>Pentatominae</taxon>
        <taxon>Nezara</taxon>
    </lineage>
</organism>
<keyword evidence="3" id="KW-1185">Reference proteome</keyword>
<keyword evidence="1" id="KW-0472">Membrane</keyword>
<protein>
    <submittedName>
        <fullName evidence="2">Uncharacterized protein</fullName>
    </submittedName>
</protein>
<keyword evidence="1" id="KW-0812">Transmembrane</keyword>
<dbReference type="AlphaFoldDB" id="A0A9P0MXY6"/>
<evidence type="ECO:0000256" key="1">
    <source>
        <dbReference type="SAM" id="Phobius"/>
    </source>
</evidence>